<reference evidence="1" key="1">
    <citation type="journal article" date="2021" name="Proc. Natl. Acad. Sci. U.S.A.">
        <title>A Catalog of Tens of Thousands of Viruses from Human Metagenomes Reveals Hidden Associations with Chronic Diseases.</title>
        <authorList>
            <person name="Tisza M.J."/>
            <person name="Buck C.B."/>
        </authorList>
    </citation>
    <scope>NUCLEOTIDE SEQUENCE</scope>
    <source>
        <strain evidence="1">Cteo515</strain>
    </source>
</reference>
<sequence length="38" mass="4789">MNNFCAYNTSYMQEIYLELNNRIYGLYRIFFCDYKFLI</sequence>
<protein>
    <submittedName>
        <fullName evidence="1">Uncharacterized protein</fullName>
    </submittedName>
</protein>
<proteinExistence type="predicted"/>
<accession>A0A8S5LBH0</accession>
<dbReference type="EMBL" id="BK014673">
    <property type="protein sequence ID" value="DAD67273.1"/>
    <property type="molecule type" value="Genomic_DNA"/>
</dbReference>
<evidence type="ECO:0000313" key="1">
    <source>
        <dbReference type="EMBL" id="DAD67273.1"/>
    </source>
</evidence>
<name>A0A8S5LBH0_9CAUD</name>
<dbReference type="EMBL" id="BK014673">
    <property type="protein sequence ID" value="DAD67274.1"/>
    <property type="molecule type" value="Genomic_DNA"/>
</dbReference>
<organism evidence="1">
    <name type="scientific">Myoviridae sp. cteo515</name>
    <dbReference type="NCBI Taxonomy" id="2823550"/>
    <lineage>
        <taxon>Viruses</taxon>
        <taxon>Duplodnaviria</taxon>
        <taxon>Heunggongvirae</taxon>
        <taxon>Uroviricota</taxon>
        <taxon>Caudoviricetes</taxon>
    </lineage>
</organism>